<dbReference type="PANTHER" id="PTHR13789:SF309">
    <property type="entry name" value="PUTATIVE (AFU_ORTHOLOGUE AFUA_6G14510)-RELATED"/>
    <property type="match status" value="1"/>
</dbReference>
<dbReference type="AlphaFoldDB" id="A0A2W5WMS8"/>
<evidence type="ECO:0000256" key="2">
    <source>
        <dbReference type="ARBA" id="ARBA00023033"/>
    </source>
</evidence>
<proteinExistence type="predicted"/>
<feature type="region of interest" description="Disordered" evidence="3">
    <location>
        <begin position="1"/>
        <end position="23"/>
    </location>
</feature>
<organism evidence="5 6">
    <name type="scientific">Xylanimonas oleitrophica</name>
    <dbReference type="NCBI Taxonomy" id="2607479"/>
    <lineage>
        <taxon>Bacteria</taxon>
        <taxon>Bacillati</taxon>
        <taxon>Actinomycetota</taxon>
        <taxon>Actinomycetes</taxon>
        <taxon>Micrococcales</taxon>
        <taxon>Promicromonosporaceae</taxon>
        <taxon>Xylanimonas</taxon>
    </lineage>
</organism>
<protein>
    <recommendedName>
        <fullName evidence="4">FAD-binding domain-containing protein</fullName>
    </recommendedName>
</protein>
<keyword evidence="2" id="KW-0503">Monooxygenase</keyword>
<dbReference type="Pfam" id="PF01494">
    <property type="entry name" value="FAD_binding_3"/>
    <property type="match status" value="1"/>
</dbReference>
<dbReference type="PANTHER" id="PTHR13789">
    <property type="entry name" value="MONOOXYGENASE"/>
    <property type="match status" value="1"/>
</dbReference>
<dbReference type="EMBL" id="QKWH01000011">
    <property type="protein sequence ID" value="PZR52302.1"/>
    <property type="molecule type" value="Genomic_DNA"/>
</dbReference>
<dbReference type="Gene3D" id="3.50.50.60">
    <property type="entry name" value="FAD/NAD(P)-binding domain"/>
    <property type="match status" value="1"/>
</dbReference>
<evidence type="ECO:0000256" key="3">
    <source>
        <dbReference type="SAM" id="MobiDB-lite"/>
    </source>
</evidence>
<evidence type="ECO:0000259" key="4">
    <source>
        <dbReference type="Pfam" id="PF01494"/>
    </source>
</evidence>
<dbReference type="InterPro" id="IPR036188">
    <property type="entry name" value="FAD/NAD-bd_sf"/>
</dbReference>
<dbReference type="SUPFAM" id="SSF51905">
    <property type="entry name" value="FAD/NAD(P)-binding domain"/>
    <property type="match status" value="1"/>
</dbReference>
<gene>
    <name evidence="5" type="ORF">DNL40_12830</name>
</gene>
<dbReference type="GO" id="GO:0071949">
    <property type="term" value="F:FAD binding"/>
    <property type="evidence" value="ECO:0007669"/>
    <property type="project" value="InterPro"/>
</dbReference>
<dbReference type="InterPro" id="IPR002938">
    <property type="entry name" value="FAD-bd"/>
</dbReference>
<evidence type="ECO:0000313" key="5">
    <source>
        <dbReference type="EMBL" id="PZR52302.1"/>
    </source>
</evidence>
<name>A0A2W5WMS8_9MICO</name>
<feature type="domain" description="FAD-binding" evidence="4">
    <location>
        <begin position="29"/>
        <end position="350"/>
    </location>
</feature>
<dbReference type="InterPro" id="IPR050493">
    <property type="entry name" value="FAD-dep_Monooxygenase_BioMet"/>
</dbReference>
<dbReference type="PRINTS" id="PR00420">
    <property type="entry name" value="RNGMNOXGNASE"/>
</dbReference>
<comment type="caution">
    <text evidence="5">The sequence shown here is derived from an EMBL/GenBank/DDBJ whole genome shotgun (WGS) entry which is preliminary data.</text>
</comment>
<feature type="compositionally biased region" description="Low complexity" evidence="3">
    <location>
        <begin position="8"/>
        <end position="17"/>
    </location>
</feature>
<keyword evidence="6" id="KW-1185">Reference proteome</keyword>
<keyword evidence="1" id="KW-0560">Oxidoreductase</keyword>
<evidence type="ECO:0000313" key="6">
    <source>
        <dbReference type="Proteomes" id="UP000248783"/>
    </source>
</evidence>
<accession>A0A2W5WMS8</accession>
<dbReference type="Proteomes" id="UP000248783">
    <property type="component" value="Unassembled WGS sequence"/>
</dbReference>
<reference evidence="5 6" key="1">
    <citation type="submission" date="2018-06" db="EMBL/GenBank/DDBJ databases">
        <title>Whole genome sequencing of a novel hydrocarbon degrading bacterial strain, PW21 isolated from oil contaminated produced water sample.</title>
        <authorList>
            <person name="Nagkirti P."/>
            <person name="Shaikh A."/>
            <person name="Gowdaman V."/>
            <person name="Engineer A.E."/>
            <person name="Dagar S."/>
            <person name="Dhakephalkar P.K."/>
        </authorList>
    </citation>
    <scope>NUCLEOTIDE SEQUENCE [LARGE SCALE GENOMIC DNA]</scope>
    <source>
        <strain evidence="5 6">PW21</strain>
    </source>
</reference>
<sequence length="385" mass="40441">MPAPGSPARPTSPSSTRSSRREPEVQHLRVGIVGAGIAGLALAAGLRRDGHDVDLFEQAPSLLPVGAGISLSPDALRALGDLGLDDVVAAVTGGERATSAALLRPDGRQVLSVPARRLGLTTLSRAELHQALAGAAGEVRLGTEARVPTAGGPRVLLGDEEHAYDVVVAADGVRSRARAALGLDPGLRYAGWTSWRGVTREPFDLGGRMSESWGHGAMVGLVPLLDGRAYWFAAAKAPADGRVPEPRTEALARFGTWHAPVRAVIEATGAVVRTDGYDLARPLPTFVRGRVALVGDAAHAMTPNVGQGATQALLDVAALARGLRELHGVDEVLRTYDRRRRRHAQSVARASRLMGRVAMADGTAGRARDGALRLVPRHLARREAP</sequence>
<evidence type="ECO:0000256" key="1">
    <source>
        <dbReference type="ARBA" id="ARBA00023002"/>
    </source>
</evidence>
<dbReference type="GO" id="GO:0004497">
    <property type="term" value="F:monooxygenase activity"/>
    <property type="evidence" value="ECO:0007669"/>
    <property type="project" value="UniProtKB-KW"/>
</dbReference>